<dbReference type="OrthoDB" id="4178675at2759"/>
<feature type="repeat" description="ANK" evidence="1">
    <location>
        <begin position="310"/>
        <end position="343"/>
    </location>
</feature>
<dbReference type="Proteomes" id="UP000223968">
    <property type="component" value="Unassembled WGS sequence"/>
</dbReference>
<dbReference type="STRING" id="1447875.A0A2B7XQ14"/>
<dbReference type="InterPro" id="IPR002110">
    <property type="entry name" value="Ankyrin_rpt"/>
</dbReference>
<dbReference type="Pfam" id="PF00023">
    <property type="entry name" value="Ank"/>
    <property type="match status" value="1"/>
</dbReference>
<feature type="repeat" description="ANK" evidence="1">
    <location>
        <begin position="277"/>
        <end position="309"/>
    </location>
</feature>
<dbReference type="SUPFAM" id="SSF48403">
    <property type="entry name" value="Ankyrin repeat"/>
    <property type="match status" value="2"/>
</dbReference>
<dbReference type="PROSITE" id="PS50088">
    <property type="entry name" value="ANK_REPEAT"/>
    <property type="match status" value="5"/>
</dbReference>
<name>A0A2B7XQ14_9EURO</name>
<dbReference type="SMART" id="SM00248">
    <property type="entry name" value="ANK"/>
    <property type="match status" value="12"/>
</dbReference>
<gene>
    <name evidence="2" type="ORF">AJ79_05221</name>
</gene>
<feature type="repeat" description="ANK" evidence="1">
    <location>
        <begin position="179"/>
        <end position="211"/>
    </location>
</feature>
<reference evidence="2 3" key="1">
    <citation type="submission" date="2017-10" db="EMBL/GenBank/DDBJ databases">
        <title>Comparative genomics in systemic dimorphic fungi from Ajellomycetaceae.</title>
        <authorList>
            <person name="Munoz J.F."/>
            <person name="Mcewen J.G."/>
            <person name="Clay O.K."/>
            <person name="Cuomo C.A."/>
        </authorList>
    </citation>
    <scope>NUCLEOTIDE SEQUENCE [LARGE SCALE GENOMIC DNA]</scope>
    <source>
        <strain evidence="2 3">UAMH5409</strain>
    </source>
</reference>
<dbReference type="PANTHER" id="PTHR24118">
    <property type="entry name" value="POTE ANKYRIN DOMAIN"/>
    <property type="match status" value="1"/>
</dbReference>
<dbReference type="Pfam" id="PF12796">
    <property type="entry name" value="Ank_2"/>
    <property type="match status" value="3"/>
</dbReference>
<evidence type="ECO:0000313" key="3">
    <source>
        <dbReference type="Proteomes" id="UP000223968"/>
    </source>
</evidence>
<keyword evidence="3" id="KW-1185">Reference proteome</keyword>
<dbReference type="AlphaFoldDB" id="A0A2B7XQ14"/>
<evidence type="ECO:0000256" key="1">
    <source>
        <dbReference type="PROSITE-ProRule" id="PRU00023"/>
    </source>
</evidence>
<comment type="caution">
    <text evidence="2">The sequence shown here is derived from an EMBL/GenBank/DDBJ whole genome shotgun (WGS) entry which is preliminary data.</text>
</comment>
<feature type="repeat" description="ANK" evidence="1">
    <location>
        <begin position="212"/>
        <end position="244"/>
    </location>
</feature>
<protein>
    <submittedName>
        <fullName evidence="2">Uncharacterized protein</fullName>
    </submittedName>
</protein>
<keyword evidence="1" id="KW-0040">ANK repeat</keyword>
<dbReference type="InterPro" id="IPR036770">
    <property type="entry name" value="Ankyrin_rpt-contain_sf"/>
</dbReference>
<evidence type="ECO:0000313" key="2">
    <source>
        <dbReference type="EMBL" id="PGH10861.1"/>
    </source>
</evidence>
<feature type="repeat" description="ANK" evidence="1">
    <location>
        <begin position="380"/>
        <end position="412"/>
    </location>
</feature>
<organism evidence="2 3">
    <name type="scientific">Helicocarpus griseus UAMH5409</name>
    <dbReference type="NCBI Taxonomy" id="1447875"/>
    <lineage>
        <taxon>Eukaryota</taxon>
        <taxon>Fungi</taxon>
        <taxon>Dikarya</taxon>
        <taxon>Ascomycota</taxon>
        <taxon>Pezizomycotina</taxon>
        <taxon>Eurotiomycetes</taxon>
        <taxon>Eurotiomycetidae</taxon>
        <taxon>Onygenales</taxon>
        <taxon>Ajellomycetaceae</taxon>
        <taxon>Helicocarpus</taxon>
    </lineage>
</organism>
<accession>A0A2B7XQ14</accession>
<dbReference type="PROSITE" id="PS50297">
    <property type="entry name" value="ANK_REP_REGION"/>
    <property type="match status" value="4"/>
</dbReference>
<dbReference type="Gene3D" id="1.25.40.20">
    <property type="entry name" value="Ankyrin repeat-containing domain"/>
    <property type="match status" value="2"/>
</dbReference>
<dbReference type="EMBL" id="PDNB01000081">
    <property type="protein sequence ID" value="PGH10861.1"/>
    <property type="molecule type" value="Genomic_DNA"/>
</dbReference>
<dbReference type="PANTHER" id="PTHR24118:SF99">
    <property type="entry name" value="POTE ANKYRIN DOMAIN FAMILY MEMBER 3C-RELATED"/>
    <property type="match status" value="1"/>
</dbReference>
<proteinExistence type="predicted"/>
<sequence length="506" mass="55515">MASKLGQAFTVRALFTHGARADLLRIGRYGALHSVLVNGYIDVIQEFSKKDSSSLQWRQPTNLLYVAASRGSWKAVTTLLALGMDPNDSLVLLESGADPNCLGPLGVDTPLWFATMRRPSLQCVRHLLDHGGDPNHKHRRPPLLSELVSSHKDVNIIIKLCNTLIASDLPIEINSSDSRGDTALIIACRRESLPLIQWLLKHGANINAVDDAGRSTLYFAVQSGKGTLVQELLKLEPNLEVLDKKANMTLLQAALQRPTIVQLLLDAGADPGFPNLDGNTLMNSAVLDSNPDVIKMLIEKKANIHRRDSSGRTPIYAAVSYAQNAFIVRLLADSGAHLDGIDPSGRSFLHITLNAPPPPEVLKILLEFRKFVDVNCRDQLGQTPLLAATTGGNIECLKLLIKAGVDMNAQDSLGKTALHNAAWFNNTELLNILLSQANVNLNIRSPLIGTPLDVACYNLRFDIFWPLLEHRADPRTIDPNMLRCTTLMSALLPRNIFKPPRRCPKG</sequence>